<feature type="active site" description="Nucleophile" evidence="2">
    <location>
        <position position="77"/>
    </location>
</feature>
<dbReference type="InterPro" id="IPR052580">
    <property type="entry name" value="Lipid_Hydrolase"/>
</dbReference>
<dbReference type="Pfam" id="PF01734">
    <property type="entry name" value="Patatin"/>
    <property type="match status" value="1"/>
</dbReference>
<dbReference type="EMBL" id="JBGMEK010000006">
    <property type="protein sequence ID" value="MFA0810175.1"/>
    <property type="molecule type" value="Genomic_DNA"/>
</dbReference>
<dbReference type="InterPro" id="IPR002641">
    <property type="entry name" value="PNPLA_dom"/>
</dbReference>
<feature type="short sequence motif" description="GXGXXG" evidence="2">
    <location>
        <begin position="48"/>
        <end position="53"/>
    </location>
</feature>
<accession>A0ABV4NXG6</accession>
<evidence type="ECO:0000256" key="1">
    <source>
        <dbReference type="ARBA" id="ARBA00023098"/>
    </source>
</evidence>
<proteinExistence type="predicted"/>
<dbReference type="Proteomes" id="UP001569428">
    <property type="component" value="Unassembled WGS sequence"/>
</dbReference>
<dbReference type="PROSITE" id="PS51635">
    <property type="entry name" value="PNPLA"/>
    <property type="match status" value="1"/>
</dbReference>
<evidence type="ECO:0000313" key="5">
    <source>
        <dbReference type="Proteomes" id="UP001569428"/>
    </source>
</evidence>
<feature type="short sequence motif" description="GXSXG" evidence="2">
    <location>
        <begin position="75"/>
        <end position="79"/>
    </location>
</feature>
<evidence type="ECO:0000259" key="3">
    <source>
        <dbReference type="PROSITE" id="PS51635"/>
    </source>
</evidence>
<dbReference type="Gene3D" id="3.40.1090.10">
    <property type="entry name" value="Cytosolic phospholipase A2 catalytic domain"/>
    <property type="match status" value="1"/>
</dbReference>
<keyword evidence="5" id="KW-1185">Reference proteome</keyword>
<protein>
    <submittedName>
        <fullName evidence="4">Patatin-like phospholipase family protein</fullName>
    </submittedName>
</protein>
<keyword evidence="2" id="KW-0442">Lipid degradation</keyword>
<reference evidence="4 5" key="1">
    <citation type="submission" date="2024-08" db="EMBL/GenBank/DDBJ databases">
        <authorList>
            <person name="Ishaq N."/>
        </authorList>
    </citation>
    <scope>NUCLEOTIDE SEQUENCE [LARGE SCALE GENOMIC DNA]</scope>
    <source>
        <strain evidence="4 5">DSM 18651</strain>
    </source>
</reference>
<keyword evidence="1 2" id="KW-0443">Lipid metabolism</keyword>
<sequence length="436" mass="48270">MSKTAWVTSAIYQANTLWQNSRTTIEGISFSDVQDADGLQYVDLVMEGGGMLGIALVGYTYILEKAGIRFRKIAGTSAGAINALFLAAAGTPGSRKSEKLLGIMANADFASFEDGERFARKTVQRLLKGKGLFSSLALHPFDSLRTCKQLLRDKGLNPGDTFTQWLQEELHQLGITNTAQLNQRINQFPTLHYRGEPDHQVGNAEVALVAADITTETRAVFPAKAPLYFSNPDAVNPAEFVRASMSVPGFFKPYTVKDIPQLEACSSVAENWRSIKGIGDPRLFFKNGFPNEIQFVDGGLVSNFPFDIFHKPVGTPKLPTFGIKLEVDHYQPKSDKVGRFAMGLINTCRNMLDNHVRASLNAEYHTLVKEIAIEPMASGEHPHWLDFAMPGEHCEHLFLSGVRAAIEFLSSEFQWEDYLVLRQPEVFFSGEKLASG</sequence>
<organism evidence="4 5">
    <name type="scientific">Microbulbifer epialgicus</name>
    <dbReference type="NCBI Taxonomy" id="393907"/>
    <lineage>
        <taxon>Bacteria</taxon>
        <taxon>Pseudomonadati</taxon>
        <taxon>Pseudomonadota</taxon>
        <taxon>Gammaproteobacteria</taxon>
        <taxon>Cellvibrionales</taxon>
        <taxon>Microbulbiferaceae</taxon>
        <taxon>Microbulbifer</taxon>
    </lineage>
</organism>
<evidence type="ECO:0000256" key="2">
    <source>
        <dbReference type="PROSITE-ProRule" id="PRU01161"/>
    </source>
</evidence>
<dbReference type="InterPro" id="IPR016035">
    <property type="entry name" value="Acyl_Trfase/lysoPLipase"/>
</dbReference>
<keyword evidence="2" id="KW-0378">Hydrolase</keyword>
<dbReference type="PANTHER" id="PTHR46394">
    <property type="entry name" value="ANNEXIN"/>
    <property type="match status" value="1"/>
</dbReference>
<evidence type="ECO:0000313" key="4">
    <source>
        <dbReference type="EMBL" id="MFA0810175.1"/>
    </source>
</evidence>
<feature type="active site" description="Proton acceptor" evidence="2">
    <location>
        <position position="297"/>
    </location>
</feature>
<dbReference type="RefSeq" id="WP_371837785.1">
    <property type="nucleotide sequence ID" value="NZ_JBGMEK010000006.1"/>
</dbReference>
<name>A0ABV4NXG6_9GAMM</name>
<comment type="caution">
    <text evidence="4">The sequence shown here is derived from an EMBL/GenBank/DDBJ whole genome shotgun (WGS) entry which is preliminary data.</text>
</comment>
<feature type="short sequence motif" description="DGA/G" evidence="2">
    <location>
        <begin position="297"/>
        <end position="299"/>
    </location>
</feature>
<dbReference type="PANTHER" id="PTHR46394:SF1">
    <property type="entry name" value="PNPLA DOMAIN-CONTAINING PROTEIN"/>
    <property type="match status" value="1"/>
</dbReference>
<feature type="domain" description="PNPLA" evidence="3">
    <location>
        <begin position="44"/>
        <end position="310"/>
    </location>
</feature>
<gene>
    <name evidence="4" type="ORF">ACCI49_04520</name>
</gene>
<dbReference type="SUPFAM" id="SSF52151">
    <property type="entry name" value="FabD/lysophospholipase-like"/>
    <property type="match status" value="1"/>
</dbReference>